<dbReference type="InterPro" id="IPR045524">
    <property type="entry name" value="DUF6473"/>
</dbReference>
<dbReference type="STRING" id="340021.TM5383_00104"/>
<evidence type="ECO:0000313" key="2">
    <source>
        <dbReference type="EMBL" id="CUH82922.1"/>
    </source>
</evidence>
<sequence length="278" mass="30781">MSVFPQRVSPPREAGLSLRGSALRFRGPLGGVEASPGPLAQGARGSVLFIGGSETFGGYVARPFVQRFAHQSGLETGNLGAFCAGWEALGRDPVVLKYARTAGLIVLQLMGPQYRTNPYFQVHPRRNDRFVAPYAPLRQLFPQVDFTRFSFVGHLMRSLQQQDVYAHRRLQRGLQQAWRQHIAGLARLYRTPIAFLWVDHGMDPGLGEAVAGLTQHRLAELDLTDVPLLQVQPDLLGQRPMFIRPEGQITVISGAYHQKVADALAQWLPSVLADARLN</sequence>
<feature type="domain" description="DUF6473" evidence="1">
    <location>
        <begin position="18"/>
        <end position="268"/>
    </location>
</feature>
<accession>A0A0P1GL28</accession>
<dbReference type="Pfam" id="PF20078">
    <property type="entry name" value="DUF6473"/>
    <property type="match status" value="1"/>
</dbReference>
<dbReference type="Proteomes" id="UP000051681">
    <property type="component" value="Unassembled WGS sequence"/>
</dbReference>
<evidence type="ECO:0000313" key="3">
    <source>
        <dbReference type="Proteomes" id="UP000051681"/>
    </source>
</evidence>
<reference evidence="2 3" key="1">
    <citation type="submission" date="2015-09" db="EMBL/GenBank/DDBJ databases">
        <authorList>
            <consortium name="Swine Surveillance"/>
        </authorList>
    </citation>
    <scope>NUCLEOTIDE SEQUENCE [LARGE SCALE GENOMIC DNA]</scope>
    <source>
        <strain evidence="2 3">CECT 8383</strain>
    </source>
</reference>
<dbReference type="EMBL" id="CYSF01000001">
    <property type="protein sequence ID" value="CUH82922.1"/>
    <property type="molecule type" value="Genomic_DNA"/>
</dbReference>
<protein>
    <recommendedName>
        <fullName evidence="1">DUF6473 domain-containing protein</fullName>
    </recommendedName>
</protein>
<organism evidence="2 3">
    <name type="scientific">Thalassovita mediterranea</name>
    <dbReference type="NCBI Taxonomy" id="340021"/>
    <lineage>
        <taxon>Bacteria</taxon>
        <taxon>Pseudomonadati</taxon>
        <taxon>Pseudomonadota</taxon>
        <taxon>Alphaproteobacteria</taxon>
        <taxon>Rhodobacterales</taxon>
        <taxon>Roseobacteraceae</taxon>
        <taxon>Thalassovita</taxon>
    </lineage>
</organism>
<dbReference type="AlphaFoldDB" id="A0A0P1GL28"/>
<dbReference type="RefSeq" id="WP_197407346.1">
    <property type="nucleotide sequence ID" value="NZ_CYSF01000001.1"/>
</dbReference>
<keyword evidence="3" id="KW-1185">Reference proteome</keyword>
<gene>
    <name evidence="2" type="ORF">TM5383_00104</name>
</gene>
<proteinExistence type="predicted"/>
<evidence type="ECO:0000259" key="1">
    <source>
        <dbReference type="Pfam" id="PF20078"/>
    </source>
</evidence>
<name>A0A0P1GL28_9RHOB</name>